<sequence length="138" mass="15739">MTTSDGYDHLGEPESALIRGWLEDVDPKNGTARLNTLMDHSVPLRFDAALRKDMLRLESSHVRVDGRGWISDEDEWVVINIDKIVPTSSEVRTVEEILNDPNPKLFDPDTVVTASEPFDVDEFLRTIYEGRGREWGKQ</sequence>
<dbReference type="EMBL" id="VYDA01000704">
    <property type="protein sequence ID" value="MYH63911.1"/>
    <property type="molecule type" value="Genomic_DNA"/>
</dbReference>
<dbReference type="AlphaFoldDB" id="A0A6B1G744"/>
<accession>A0A6B1G744</accession>
<protein>
    <submittedName>
        <fullName evidence="1">Uncharacterized protein</fullName>
    </submittedName>
</protein>
<proteinExistence type="predicted"/>
<reference evidence="1" key="1">
    <citation type="submission" date="2019-09" db="EMBL/GenBank/DDBJ databases">
        <title>Characterisation of the sponge microbiome using genome-centric metagenomics.</title>
        <authorList>
            <person name="Engelberts J.P."/>
            <person name="Robbins S.J."/>
            <person name="De Goeij J.M."/>
            <person name="Aranda M."/>
            <person name="Bell S.C."/>
            <person name="Webster N.S."/>
        </authorList>
    </citation>
    <scope>NUCLEOTIDE SEQUENCE</scope>
    <source>
        <strain evidence="1">SB0675_bin_29</strain>
    </source>
</reference>
<name>A0A6B1G744_9CHLR</name>
<organism evidence="1">
    <name type="scientific">Caldilineaceae bacterium SB0675_bin_29</name>
    <dbReference type="NCBI Taxonomy" id="2605266"/>
    <lineage>
        <taxon>Bacteria</taxon>
        <taxon>Bacillati</taxon>
        <taxon>Chloroflexota</taxon>
        <taxon>Caldilineae</taxon>
        <taxon>Caldilineales</taxon>
        <taxon>Caldilineaceae</taxon>
    </lineage>
</organism>
<gene>
    <name evidence="1" type="ORF">F4148_19920</name>
</gene>
<comment type="caution">
    <text evidence="1">The sequence shown here is derived from an EMBL/GenBank/DDBJ whole genome shotgun (WGS) entry which is preliminary data.</text>
</comment>
<evidence type="ECO:0000313" key="1">
    <source>
        <dbReference type="EMBL" id="MYH63911.1"/>
    </source>
</evidence>